<comment type="similarity">
    <text evidence="9">Belongs to the NAD synthetase family.</text>
</comment>
<evidence type="ECO:0000256" key="4">
    <source>
        <dbReference type="ARBA" id="ARBA00022741"/>
    </source>
</evidence>
<protein>
    <recommendedName>
        <fullName evidence="7 8">Glutamine-dependent NAD(+) synthetase</fullName>
        <ecNumber evidence="7 8">6.3.5.1</ecNumber>
    </recommendedName>
    <alternativeName>
        <fullName evidence="7 8">NAD(+) synthase [glutamine-hydrolyzing]</fullName>
    </alternativeName>
</protein>
<dbReference type="RefSeq" id="WP_167270489.1">
    <property type="nucleotide sequence ID" value="NZ_JAASQJ010000002.1"/>
</dbReference>
<dbReference type="HAMAP" id="MF_02090">
    <property type="entry name" value="NadE_glutamine_dep"/>
    <property type="match status" value="1"/>
</dbReference>
<feature type="binding site" evidence="7">
    <location>
        <position position="631"/>
    </location>
    <ligand>
        <name>deamido-NAD(+)</name>
        <dbReference type="ChEBI" id="CHEBI:58437"/>
        <note>ligand shared between two neighboring subunits</note>
    </ligand>
</feature>
<dbReference type="CDD" id="cd00553">
    <property type="entry name" value="NAD_synthase"/>
    <property type="match status" value="1"/>
</dbReference>
<comment type="caution">
    <text evidence="7">Lacks conserved residue(s) required for the propagation of feature annotation.</text>
</comment>
<comment type="similarity">
    <text evidence="2 7 8">In the C-terminal section; belongs to the NAD synthetase family.</text>
</comment>
<feature type="binding site" evidence="7">
    <location>
        <position position="205"/>
    </location>
    <ligand>
        <name>L-glutamine</name>
        <dbReference type="ChEBI" id="CHEBI:58359"/>
    </ligand>
</feature>
<accession>A0ABX0UNZ6</accession>
<dbReference type="InterPro" id="IPR036526">
    <property type="entry name" value="C-N_Hydrolase_sf"/>
</dbReference>
<evidence type="ECO:0000256" key="8">
    <source>
        <dbReference type="PIRNR" id="PIRNR006630"/>
    </source>
</evidence>
<evidence type="ECO:0000313" key="11">
    <source>
        <dbReference type="EMBL" id="NIJ53410.1"/>
    </source>
</evidence>
<sequence length="686" mass="77004">MPLIKAASGVVNQTPMAWESNTRNIIQAIEEAKKEQVSLLCLPELCISGYGCDDYFFAPDMVEQAQKCLLEIVQETTGIIVAVGLPVRHNGSVYNAACLIANKQIAGFFCKQNLANNGIHYEARWFRPWQPGAVESIEVNQMFYPIGDITFDLASGPIQGGSHGVKIGFEICEDGWVSNRPARRHYERGVDIILNPSASHFAFNKFMTREKLVVDASRAFSCSYIYTNLLGNEAGRAIYDGDAMIASNGDLLASSPRFSYEDYVITTAVIDTEYTRLSQVQSKIATPSKDRTWRINARFDFPEIEPVLLQVPAIEAFEKGGALKEEEFARAECLALFDYLRKSRSHGFTISLSGGADSCACTALCGLMIRLADESIGMERLKEKLSHIPDIQSAESEEDIAAVLIHNIYQGTENSSSETLDSAQSLAESIGSTFYNININGIVETYTELIEGQIGRKLSWEHDDIALQNIQARVRAPGVWLLTNLSNHLLLATSNRSEVAVGYATMDGDTAGSISPLGGIDKHYLRQWLRWLETAGCEVKGKHIRIEGLKKVNSLQPTAELRPPAQTQTDEADLMPYQFLNDLERLAIRDKKSPLESYRNLYVRYKGLYNDDQLLAWTERFFKLWSRNQWKRERYAPSFHLDDLNLDPRSWCRFPILSGGFEKELQELRDYVKGNSSSQGRKRIGF</sequence>
<feature type="binding site" evidence="7">
    <location>
        <position position="498"/>
    </location>
    <ligand>
        <name>deamido-NAD(+)</name>
        <dbReference type="ChEBI" id="CHEBI:58437"/>
        <note>ligand shared between two neighboring subunits</note>
    </ligand>
</feature>
<dbReference type="EMBL" id="JAASQJ010000002">
    <property type="protein sequence ID" value="NIJ53410.1"/>
    <property type="molecule type" value="Genomic_DNA"/>
</dbReference>
<evidence type="ECO:0000313" key="12">
    <source>
        <dbReference type="Proteomes" id="UP001179181"/>
    </source>
</evidence>
<dbReference type="PIRSF" id="PIRSF006630">
    <property type="entry name" value="NADS_GAT"/>
    <property type="match status" value="1"/>
</dbReference>
<evidence type="ECO:0000256" key="2">
    <source>
        <dbReference type="ARBA" id="ARBA00007145"/>
    </source>
</evidence>
<dbReference type="Pfam" id="PF02540">
    <property type="entry name" value="NAD_synthase"/>
    <property type="match status" value="1"/>
</dbReference>
<feature type="domain" description="CN hydrolase" evidence="10">
    <location>
        <begin position="4"/>
        <end position="272"/>
    </location>
</feature>
<dbReference type="InterPro" id="IPR022310">
    <property type="entry name" value="NAD/GMP_synthase"/>
</dbReference>
<gene>
    <name evidence="7" type="primary">nadE</name>
    <name evidence="11" type="ORF">FHS68_002580</name>
</gene>
<dbReference type="GO" id="GO:0003952">
    <property type="term" value="F:NAD+ synthase (glutamine-hydrolyzing) activity"/>
    <property type="evidence" value="ECO:0007669"/>
    <property type="project" value="UniProtKB-EC"/>
</dbReference>
<comment type="caution">
    <text evidence="11">The sequence shown here is derived from an EMBL/GenBank/DDBJ whole genome shotgun (WGS) entry which is preliminary data.</text>
</comment>
<evidence type="ECO:0000256" key="3">
    <source>
        <dbReference type="ARBA" id="ARBA00022598"/>
    </source>
</evidence>
<name>A0ABX0UNZ6_9BACT</name>
<keyword evidence="12" id="KW-1185">Reference proteome</keyword>
<dbReference type="PROSITE" id="PS50263">
    <property type="entry name" value="CN_HYDROLASE"/>
    <property type="match status" value="1"/>
</dbReference>
<dbReference type="InterPro" id="IPR014445">
    <property type="entry name" value="Gln-dep_NAD_synthase"/>
</dbReference>
<dbReference type="SUPFAM" id="SSF52402">
    <property type="entry name" value="Adenine nucleotide alpha hydrolases-like"/>
    <property type="match status" value="1"/>
</dbReference>
<dbReference type="InterPro" id="IPR014729">
    <property type="entry name" value="Rossmann-like_a/b/a_fold"/>
</dbReference>
<dbReference type="PANTHER" id="PTHR23090">
    <property type="entry name" value="NH 3 /GLUTAMINE-DEPENDENT NAD + SYNTHETASE"/>
    <property type="match status" value="1"/>
</dbReference>
<comment type="function">
    <text evidence="7">Catalyzes the ATP-dependent amidation of deamido-NAD to form NAD. Uses L-glutamine as a nitrogen source.</text>
</comment>
<feature type="binding site" evidence="7">
    <location>
        <position position="199"/>
    </location>
    <ligand>
        <name>L-glutamine</name>
        <dbReference type="ChEBI" id="CHEBI:58359"/>
    </ligand>
</feature>
<feature type="binding site" evidence="7">
    <location>
        <position position="493"/>
    </location>
    <ligand>
        <name>ATP</name>
        <dbReference type="ChEBI" id="CHEBI:30616"/>
    </ligand>
</feature>
<dbReference type="Pfam" id="PF00795">
    <property type="entry name" value="CN_hydrolase"/>
    <property type="match status" value="1"/>
</dbReference>
<comment type="pathway">
    <text evidence="1 7 8">Cofactor biosynthesis; NAD(+) biosynthesis; NAD(+) from deamido-NAD(+) (L-Gln route): step 1/1.</text>
</comment>
<evidence type="ECO:0000256" key="7">
    <source>
        <dbReference type="HAMAP-Rule" id="MF_02090"/>
    </source>
</evidence>
<organism evidence="11 12">
    <name type="scientific">Dyadobacter arcticus</name>
    <dbReference type="NCBI Taxonomy" id="1078754"/>
    <lineage>
        <taxon>Bacteria</taxon>
        <taxon>Pseudomonadati</taxon>
        <taxon>Bacteroidota</taxon>
        <taxon>Cytophagia</taxon>
        <taxon>Cytophagales</taxon>
        <taxon>Spirosomataceae</taxon>
        <taxon>Dyadobacter</taxon>
    </lineage>
</organism>
<keyword evidence="3 7" id="KW-0436">Ligase</keyword>
<feature type="active site" description="For glutaminase activity" evidence="7">
    <location>
        <position position="111"/>
    </location>
</feature>
<keyword evidence="6 7" id="KW-0520">NAD</keyword>
<dbReference type="InterPro" id="IPR003694">
    <property type="entry name" value="NAD_synthase"/>
</dbReference>
<comment type="catalytic activity">
    <reaction evidence="7 8">
        <text>deamido-NAD(+) + L-glutamine + ATP + H2O = L-glutamate + AMP + diphosphate + NAD(+) + H(+)</text>
        <dbReference type="Rhea" id="RHEA:24384"/>
        <dbReference type="ChEBI" id="CHEBI:15377"/>
        <dbReference type="ChEBI" id="CHEBI:15378"/>
        <dbReference type="ChEBI" id="CHEBI:29985"/>
        <dbReference type="ChEBI" id="CHEBI:30616"/>
        <dbReference type="ChEBI" id="CHEBI:33019"/>
        <dbReference type="ChEBI" id="CHEBI:57540"/>
        <dbReference type="ChEBI" id="CHEBI:58359"/>
        <dbReference type="ChEBI" id="CHEBI:58437"/>
        <dbReference type="ChEBI" id="CHEBI:456215"/>
        <dbReference type="EC" id="6.3.5.1"/>
    </reaction>
</comment>
<evidence type="ECO:0000259" key="10">
    <source>
        <dbReference type="PROSITE" id="PS50263"/>
    </source>
</evidence>
<feature type="active site" description="Proton acceptor; for glutaminase activity" evidence="7">
    <location>
        <position position="44"/>
    </location>
</feature>
<reference evidence="11 12" key="1">
    <citation type="submission" date="2020-03" db="EMBL/GenBank/DDBJ databases">
        <title>Genomic Encyclopedia of Type Strains, Phase IV (KMG-IV): sequencing the most valuable type-strain genomes for metagenomic binning, comparative biology and taxonomic classification.</title>
        <authorList>
            <person name="Goeker M."/>
        </authorList>
    </citation>
    <scope>NUCLEOTIDE SEQUENCE [LARGE SCALE GENOMIC DNA]</scope>
    <source>
        <strain evidence="11 12">DSM 102865</strain>
    </source>
</reference>
<feature type="active site" description="Nucleophile; for glutaminase activity" evidence="7">
    <location>
        <position position="172"/>
    </location>
</feature>
<dbReference type="EC" id="6.3.5.1" evidence="7 8"/>
<dbReference type="NCBIfam" id="TIGR00552">
    <property type="entry name" value="nadE"/>
    <property type="match status" value="1"/>
</dbReference>
<dbReference type="CDD" id="cd07570">
    <property type="entry name" value="GAT_Gln-NAD-synth"/>
    <property type="match status" value="1"/>
</dbReference>
<dbReference type="Gene3D" id="3.60.110.10">
    <property type="entry name" value="Carbon-nitrogen hydrolase"/>
    <property type="match status" value="1"/>
</dbReference>
<dbReference type="InterPro" id="IPR003010">
    <property type="entry name" value="C-N_Hydrolase"/>
</dbReference>
<proteinExistence type="inferred from homology"/>
<evidence type="ECO:0000256" key="9">
    <source>
        <dbReference type="RuleBase" id="RU003811"/>
    </source>
</evidence>
<keyword evidence="5 7" id="KW-0067">ATP-binding</keyword>
<keyword evidence="4 7" id="KW-0547">Nucleotide-binding</keyword>
<dbReference type="Gene3D" id="3.40.50.620">
    <property type="entry name" value="HUPs"/>
    <property type="match status" value="1"/>
</dbReference>
<evidence type="ECO:0000256" key="1">
    <source>
        <dbReference type="ARBA" id="ARBA00005188"/>
    </source>
</evidence>
<evidence type="ECO:0000256" key="6">
    <source>
        <dbReference type="ARBA" id="ARBA00023027"/>
    </source>
</evidence>
<dbReference type="PANTHER" id="PTHR23090:SF9">
    <property type="entry name" value="GLUTAMINE-DEPENDENT NAD(+) SYNTHETASE"/>
    <property type="match status" value="1"/>
</dbReference>
<dbReference type="Proteomes" id="UP001179181">
    <property type="component" value="Unassembled WGS sequence"/>
</dbReference>
<evidence type="ECO:0000256" key="5">
    <source>
        <dbReference type="ARBA" id="ARBA00022840"/>
    </source>
</evidence>
<feature type="binding site" evidence="7">
    <location>
        <position position="469"/>
    </location>
    <ligand>
        <name>deamido-NAD(+)</name>
        <dbReference type="ChEBI" id="CHEBI:58437"/>
        <note>ligand shared between two neighboring subunits</note>
    </ligand>
</feature>
<dbReference type="SUPFAM" id="SSF56317">
    <property type="entry name" value="Carbon-nitrogen hydrolase"/>
    <property type="match status" value="1"/>
</dbReference>